<feature type="transmembrane region" description="Helical" evidence="1">
    <location>
        <begin position="90"/>
        <end position="109"/>
    </location>
</feature>
<name>A0A1H8S127_9PROT</name>
<protein>
    <submittedName>
        <fullName evidence="3">Cation transporting ATPase, C-terminus</fullName>
    </submittedName>
</protein>
<keyword evidence="4" id="KW-1185">Reference proteome</keyword>
<evidence type="ECO:0000313" key="4">
    <source>
        <dbReference type="Proteomes" id="UP000198814"/>
    </source>
</evidence>
<keyword evidence="1" id="KW-0812">Transmembrane</keyword>
<dbReference type="STRING" id="42354.SAMN05216333_11643"/>
<proteinExistence type="predicted"/>
<accession>A0A1H8S127</accession>
<evidence type="ECO:0000259" key="2">
    <source>
        <dbReference type="Pfam" id="PF00689"/>
    </source>
</evidence>
<dbReference type="EMBL" id="FODO01000016">
    <property type="protein sequence ID" value="SEO72391.1"/>
    <property type="molecule type" value="Genomic_DNA"/>
</dbReference>
<evidence type="ECO:0000256" key="1">
    <source>
        <dbReference type="SAM" id="Phobius"/>
    </source>
</evidence>
<sequence>MCLCGVYGIYSYATDRGYSIELARTLAVNTLVAMEIFTLFFIRNIYGTSLTWKAVRGTKMVWMSVIVVTVAQLAITYLPPLQTIFGTEAIPFLDGLLVIGIGVALFAILETEKQIRLRLNTIKS</sequence>
<evidence type="ECO:0000313" key="3">
    <source>
        <dbReference type="EMBL" id="SEO72391.1"/>
    </source>
</evidence>
<feature type="transmembrane region" description="Helical" evidence="1">
    <location>
        <begin position="26"/>
        <end position="46"/>
    </location>
</feature>
<reference evidence="4" key="1">
    <citation type="submission" date="2016-10" db="EMBL/GenBank/DDBJ databases">
        <authorList>
            <person name="Varghese N."/>
            <person name="Submissions S."/>
        </authorList>
    </citation>
    <scope>NUCLEOTIDE SEQUENCE [LARGE SCALE GENOMIC DNA]</scope>
    <source>
        <strain evidence="4">Nm76</strain>
    </source>
</reference>
<feature type="transmembrane region" description="Helical" evidence="1">
    <location>
        <begin position="58"/>
        <end position="78"/>
    </location>
</feature>
<keyword evidence="1" id="KW-1133">Transmembrane helix</keyword>
<feature type="domain" description="Cation-transporting P-type ATPase C-terminal" evidence="2">
    <location>
        <begin position="9"/>
        <end position="115"/>
    </location>
</feature>
<dbReference type="AlphaFoldDB" id="A0A1H8S127"/>
<organism evidence="3 4">
    <name type="scientific">Nitrosomonas oligotropha</name>
    <dbReference type="NCBI Taxonomy" id="42354"/>
    <lineage>
        <taxon>Bacteria</taxon>
        <taxon>Pseudomonadati</taxon>
        <taxon>Pseudomonadota</taxon>
        <taxon>Betaproteobacteria</taxon>
        <taxon>Nitrosomonadales</taxon>
        <taxon>Nitrosomonadaceae</taxon>
        <taxon>Nitrosomonas</taxon>
    </lineage>
</organism>
<dbReference type="Proteomes" id="UP000198814">
    <property type="component" value="Unassembled WGS sequence"/>
</dbReference>
<dbReference type="InterPro" id="IPR023298">
    <property type="entry name" value="ATPase_P-typ_TM_dom_sf"/>
</dbReference>
<dbReference type="Pfam" id="PF00689">
    <property type="entry name" value="Cation_ATPase_C"/>
    <property type="match status" value="1"/>
</dbReference>
<gene>
    <name evidence="3" type="ORF">SAMN05216333_11643</name>
</gene>
<dbReference type="SUPFAM" id="SSF81665">
    <property type="entry name" value="Calcium ATPase, transmembrane domain M"/>
    <property type="match status" value="1"/>
</dbReference>
<dbReference type="Gene3D" id="1.20.1110.10">
    <property type="entry name" value="Calcium-transporting ATPase, transmembrane domain"/>
    <property type="match status" value="1"/>
</dbReference>
<keyword evidence="1" id="KW-0472">Membrane</keyword>
<dbReference type="InterPro" id="IPR006068">
    <property type="entry name" value="ATPase_P-typ_cation-transptr_C"/>
</dbReference>